<dbReference type="Proteomes" id="UP001244011">
    <property type="component" value="Unassembled WGS sequence"/>
</dbReference>
<dbReference type="GO" id="GO:0052689">
    <property type="term" value="F:carboxylic ester hydrolase activity"/>
    <property type="evidence" value="ECO:0007669"/>
    <property type="project" value="TreeGrafter"/>
</dbReference>
<keyword evidence="2 3" id="KW-0378">Hydrolase</keyword>
<dbReference type="PANTHER" id="PTHR43918">
    <property type="entry name" value="ACETYLCHOLINESTERASE"/>
    <property type="match status" value="1"/>
</dbReference>
<dbReference type="RefSeq" id="XP_060286365.1">
    <property type="nucleotide sequence ID" value="XM_060425420.1"/>
</dbReference>
<keyword evidence="6" id="KW-1185">Reference proteome</keyword>
<dbReference type="InterPro" id="IPR002018">
    <property type="entry name" value="CarbesteraseB"/>
</dbReference>
<organism evidence="5 6">
    <name type="scientific">Phialemonium atrogriseum</name>
    <dbReference type="NCBI Taxonomy" id="1093897"/>
    <lineage>
        <taxon>Eukaryota</taxon>
        <taxon>Fungi</taxon>
        <taxon>Dikarya</taxon>
        <taxon>Ascomycota</taxon>
        <taxon>Pezizomycotina</taxon>
        <taxon>Sordariomycetes</taxon>
        <taxon>Sordariomycetidae</taxon>
        <taxon>Cephalothecales</taxon>
        <taxon>Cephalothecaceae</taxon>
        <taxon>Phialemonium</taxon>
    </lineage>
</organism>
<name>A0AAJ0C7I3_9PEZI</name>
<evidence type="ECO:0000256" key="3">
    <source>
        <dbReference type="RuleBase" id="RU361235"/>
    </source>
</evidence>
<dbReference type="Gene3D" id="3.40.50.1820">
    <property type="entry name" value="alpha/beta hydrolase"/>
    <property type="match status" value="2"/>
</dbReference>
<dbReference type="SUPFAM" id="SSF53474">
    <property type="entry name" value="alpha/beta-Hydrolases"/>
    <property type="match status" value="1"/>
</dbReference>
<dbReference type="AlphaFoldDB" id="A0AAJ0C7I3"/>
<reference evidence="5" key="1">
    <citation type="submission" date="2023-06" db="EMBL/GenBank/DDBJ databases">
        <title>Genome-scale phylogeny and comparative genomics of the fungal order Sordariales.</title>
        <authorList>
            <consortium name="Lawrence Berkeley National Laboratory"/>
            <person name="Hensen N."/>
            <person name="Bonometti L."/>
            <person name="Westerberg I."/>
            <person name="Brannstrom I.O."/>
            <person name="Guillou S."/>
            <person name="Cros-Aarteil S."/>
            <person name="Calhoun S."/>
            <person name="Haridas S."/>
            <person name="Kuo A."/>
            <person name="Mondo S."/>
            <person name="Pangilinan J."/>
            <person name="Riley R."/>
            <person name="Labutti K."/>
            <person name="Andreopoulos B."/>
            <person name="Lipzen A."/>
            <person name="Chen C."/>
            <person name="Yanf M."/>
            <person name="Daum C."/>
            <person name="Ng V."/>
            <person name="Clum A."/>
            <person name="Steindorff A."/>
            <person name="Ohm R."/>
            <person name="Martin F."/>
            <person name="Silar P."/>
            <person name="Natvig D."/>
            <person name="Lalanne C."/>
            <person name="Gautier V."/>
            <person name="Ament-Velasquez S.L."/>
            <person name="Kruys A."/>
            <person name="Hutchinson M.I."/>
            <person name="Powell A.J."/>
            <person name="Barry K."/>
            <person name="Miller A.N."/>
            <person name="Grigoriev I.V."/>
            <person name="Debuchy R."/>
            <person name="Gladieux P."/>
            <person name="Thoren M.H."/>
            <person name="Johannesson H."/>
        </authorList>
    </citation>
    <scope>NUCLEOTIDE SEQUENCE</scope>
    <source>
        <strain evidence="5">8032-3</strain>
    </source>
</reference>
<dbReference type="InterPro" id="IPR050654">
    <property type="entry name" value="AChE-related_enzymes"/>
</dbReference>
<dbReference type="GeneID" id="85308607"/>
<sequence length="558" mass="61864">MVVMPGRTTLFGLVQIVLLIPQFIIATDEAPPPDLGQQPIYDDGLNPNSYMRDSRDDLVVKTSLFTVQGAVSPETPKVRQFLGIPYAESPVGKLRFRPPVSRSATNEVVDATRHGPSCHQHSPASATRSLFSEHLPGFVPAESSTQSEDCLTLDIWAPRQSRQSDEESKNIGASAVMIWIHGGALMTGGSSTPYERGTRLVDGHEDIIVVSINYRLNIFGFPRAEALDGHNLNPAFLDIRKGVEWVYQNIHNFGGNPNQMVLFGDSAGSSSVDKYTYAWAHDPLVRGFIMMSGQGEISGDPTDHSNFTYVADRVGCEGDDKDELFTCMQEVAAEKIMDVLNQYDPKANGGRMLNFQPQADNETSFSNYTDLQVRGLYAPLPQIIGNCDNEFTSLFQPFTGSAPDQELIDMLSNGMFICPAAKAARARQERGTPIWRYRYFGEFPNLNPLPWLRTYHSSDIPMVFGTSDTYAPDTPEGSAVSKYLQSVWVAFAKDPEHALTEQFNWPPYVETEETLVRLGWENSAEPDFVRGDTYDKPCNPMAGAQGQDSPDTLLKYIV</sequence>
<dbReference type="EC" id="3.1.1.-" evidence="3"/>
<dbReference type="InterPro" id="IPR019819">
    <property type="entry name" value="Carboxylesterase_B_CS"/>
</dbReference>
<feature type="domain" description="Carboxylesterase type B" evidence="4">
    <location>
        <begin position="404"/>
        <end position="523"/>
    </location>
</feature>
<evidence type="ECO:0000256" key="1">
    <source>
        <dbReference type="ARBA" id="ARBA00005964"/>
    </source>
</evidence>
<dbReference type="Pfam" id="PF00135">
    <property type="entry name" value="COesterase"/>
    <property type="match status" value="2"/>
</dbReference>
<evidence type="ECO:0000256" key="2">
    <source>
        <dbReference type="ARBA" id="ARBA00022801"/>
    </source>
</evidence>
<feature type="chain" id="PRO_5042318211" description="Carboxylic ester hydrolase" evidence="3">
    <location>
        <begin position="27"/>
        <end position="558"/>
    </location>
</feature>
<protein>
    <recommendedName>
        <fullName evidence="3">Carboxylic ester hydrolase</fullName>
        <ecNumber evidence="3">3.1.1.-</ecNumber>
    </recommendedName>
</protein>
<keyword evidence="3" id="KW-0732">Signal</keyword>
<feature type="signal peptide" evidence="3">
    <location>
        <begin position="1"/>
        <end position="26"/>
    </location>
</feature>
<comment type="similarity">
    <text evidence="1 3">Belongs to the type-B carboxylesterase/lipase family.</text>
</comment>
<proteinExistence type="inferred from homology"/>
<feature type="domain" description="Carboxylesterase type B" evidence="4">
    <location>
        <begin position="57"/>
        <end position="393"/>
    </location>
</feature>
<evidence type="ECO:0000313" key="6">
    <source>
        <dbReference type="Proteomes" id="UP001244011"/>
    </source>
</evidence>
<dbReference type="PROSITE" id="PS00941">
    <property type="entry name" value="CARBOXYLESTERASE_B_2"/>
    <property type="match status" value="1"/>
</dbReference>
<evidence type="ECO:0000313" key="5">
    <source>
        <dbReference type="EMBL" id="KAK1770152.1"/>
    </source>
</evidence>
<accession>A0AAJ0C7I3</accession>
<evidence type="ECO:0000259" key="4">
    <source>
        <dbReference type="Pfam" id="PF00135"/>
    </source>
</evidence>
<comment type="caution">
    <text evidence="5">The sequence shown here is derived from an EMBL/GenBank/DDBJ whole genome shotgun (WGS) entry which is preliminary data.</text>
</comment>
<dbReference type="PROSITE" id="PS00122">
    <property type="entry name" value="CARBOXYLESTERASE_B_1"/>
    <property type="match status" value="1"/>
</dbReference>
<dbReference type="InterPro" id="IPR029058">
    <property type="entry name" value="AB_hydrolase_fold"/>
</dbReference>
<dbReference type="PANTHER" id="PTHR43918:SF4">
    <property type="entry name" value="CARBOXYLIC ESTER HYDROLASE"/>
    <property type="match status" value="1"/>
</dbReference>
<gene>
    <name evidence="5" type="ORF">QBC33DRAFT_487147</name>
</gene>
<dbReference type="InterPro" id="IPR019826">
    <property type="entry name" value="Carboxylesterase_B_AS"/>
</dbReference>
<dbReference type="EMBL" id="MU839001">
    <property type="protein sequence ID" value="KAK1770152.1"/>
    <property type="molecule type" value="Genomic_DNA"/>
</dbReference>